<protein>
    <submittedName>
        <fullName evidence="2">Uncharacterized protein</fullName>
    </submittedName>
</protein>
<comment type="caution">
    <text evidence="2">The sequence shown here is derived from an EMBL/GenBank/DDBJ whole genome shotgun (WGS) entry which is preliminary data.</text>
</comment>
<evidence type="ECO:0000313" key="2">
    <source>
        <dbReference type="EMBL" id="KZL82199.1"/>
    </source>
</evidence>
<reference evidence="2 3" key="1">
    <citation type="submission" date="2015-06" db="EMBL/GenBank/DDBJ databases">
        <title>Survival trade-offs in plant roots during colonization by closely related pathogenic and mutualistic fungi.</title>
        <authorList>
            <person name="Hacquard S."/>
            <person name="Kracher B."/>
            <person name="Hiruma K."/>
            <person name="Weinman A."/>
            <person name="Muench P."/>
            <person name="Garrido Oter R."/>
            <person name="Ver Loren van Themaat E."/>
            <person name="Dallerey J.-F."/>
            <person name="Damm U."/>
            <person name="Henrissat B."/>
            <person name="Lespinet O."/>
            <person name="Thon M."/>
            <person name="Kemen E."/>
            <person name="McHardy A.C."/>
            <person name="Schulze-Lefert P."/>
            <person name="O'Connell R.J."/>
        </authorList>
    </citation>
    <scope>NUCLEOTIDE SEQUENCE [LARGE SCALE GENOMIC DNA]</scope>
    <source>
        <strain evidence="2 3">MAFF 238704</strain>
    </source>
</reference>
<name>A0A161XY78_COLIC</name>
<dbReference type="AlphaFoldDB" id="A0A161XY78"/>
<keyword evidence="1" id="KW-1133">Transmembrane helix</keyword>
<feature type="transmembrane region" description="Helical" evidence="1">
    <location>
        <begin position="107"/>
        <end position="128"/>
    </location>
</feature>
<sequence>MGLQMKRSTAVANGSASTTLPTSITITKRSSTLLAPTRSTERAHPFRDLFPPSLFRYRPPPPRYLLRALEFHTPFMSILHLQLMDHRTDFRDSVSSTSSNTCLPCGIGYTGVFLLLFSSVACFGLGPLERQCPQRTTNQHGNHTSRCRNTCSAGTTFRLIVIALIAMGLRQRYDSHLDG</sequence>
<proteinExistence type="predicted"/>
<feature type="transmembrane region" description="Helical" evidence="1">
    <location>
        <begin position="149"/>
        <end position="169"/>
    </location>
</feature>
<accession>A0A161XY78</accession>
<keyword evidence="1" id="KW-0812">Transmembrane</keyword>
<keyword evidence="3" id="KW-1185">Reference proteome</keyword>
<gene>
    <name evidence="2" type="ORF">CI238_09425</name>
</gene>
<dbReference type="Proteomes" id="UP000076584">
    <property type="component" value="Unassembled WGS sequence"/>
</dbReference>
<dbReference type="EMBL" id="LFIW01001488">
    <property type="protein sequence ID" value="KZL82199.1"/>
    <property type="molecule type" value="Genomic_DNA"/>
</dbReference>
<evidence type="ECO:0000313" key="3">
    <source>
        <dbReference type="Proteomes" id="UP000076584"/>
    </source>
</evidence>
<evidence type="ECO:0000256" key="1">
    <source>
        <dbReference type="SAM" id="Phobius"/>
    </source>
</evidence>
<organism evidence="2 3">
    <name type="scientific">Colletotrichum incanum</name>
    <name type="common">Soybean anthracnose fungus</name>
    <dbReference type="NCBI Taxonomy" id="1573173"/>
    <lineage>
        <taxon>Eukaryota</taxon>
        <taxon>Fungi</taxon>
        <taxon>Dikarya</taxon>
        <taxon>Ascomycota</taxon>
        <taxon>Pezizomycotina</taxon>
        <taxon>Sordariomycetes</taxon>
        <taxon>Hypocreomycetidae</taxon>
        <taxon>Glomerellales</taxon>
        <taxon>Glomerellaceae</taxon>
        <taxon>Colletotrichum</taxon>
        <taxon>Colletotrichum spaethianum species complex</taxon>
    </lineage>
</organism>
<keyword evidence="1" id="KW-0472">Membrane</keyword>